<dbReference type="AlphaFoldDB" id="Q73JR6"/>
<name>Q73JR6_TREDE</name>
<reference evidence="1 2" key="1">
    <citation type="journal article" date="2004" name="Proc. Natl. Acad. Sci. U.S.A.">
        <title>Comparison of the genome of the oral pathogen Treponema denticola with other spirochete genomes.</title>
        <authorList>
            <person name="Seshadri R."/>
            <person name="Myers G.S."/>
            <person name="Tettelin H."/>
            <person name="Eisen J.A."/>
            <person name="Heidelberg J.F."/>
            <person name="Dodson R.J."/>
            <person name="Davidsen T.M."/>
            <person name="DeBoy R.T."/>
            <person name="Fouts D.E."/>
            <person name="Haft D.H."/>
            <person name="Selengut J."/>
            <person name="Ren Q."/>
            <person name="Brinkac L.M."/>
            <person name="Madupu R."/>
            <person name="Kolonay J."/>
            <person name="Durkin S.A."/>
            <person name="Daugherty S.C."/>
            <person name="Shetty J."/>
            <person name="Shvartsbeyn A."/>
            <person name="Gebregeorgis E."/>
            <person name="Geer K."/>
            <person name="Tsegaye G."/>
            <person name="Malek J."/>
            <person name="Ayodeji B."/>
            <person name="Shatsman S."/>
            <person name="McLeod M.P."/>
            <person name="Smajs D."/>
            <person name="Howell J.K."/>
            <person name="Pal S."/>
            <person name="Amin A."/>
            <person name="Vashisth P."/>
            <person name="McNeill T.Z."/>
            <person name="Xiang Q."/>
            <person name="Sodergren E."/>
            <person name="Baca E."/>
            <person name="Weinstock G.M."/>
            <person name="Norris S.J."/>
            <person name="Fraser C.M."/>
            <person name="Paulsen I.T."/>
        </authorList>
    </citation>
    <scope>NUCLEOTIDE SEQUENCE [LARGE SCALE GENOMIC DNA]</scope>
    <source>
        <strain evidence="2">ATCC 35405 / DSM 14222 / CIP 103919 / JCM 8153 / KCTC 15104</strain>
    </source>
</reference>
<dbReference type="Proteomes" id="UP000008212">
    <property type="component" value="Chromosome"/>
</dbReference>
<organism evidence="1 2">
    <name type="scientific">Treponema denticola (strain ATCC 35405 / DSM 14222 / CIP 103919 / JCM 8153 / KCTC 15104)</name>
    <dbReference type="NCBI Taxonomy" id="243275"/>
    <lineage>
        <taxon>Bacteria</taxon>
        <taxon>Pseudomonadati</taxon>
        <taxon>Spirochaetota</taxon>
        <taxon>Spirochaetia</taxon>
        <taxon>Spirochaetales</taxon>
        <taxon>Treponemataceae</taxon>
        <taxon>Treponema</taxon>
    </lineage>
</organism>
<proteinExistence type="predicted"/>
<keyword evidence="2" id="KW-1185">Reference proteome</keyword>
<dbReference type="STRING" id="243275.TDE_2468"/>
<evidence type="ECO:0000313" key="1">
    <source>
        <dbReference type="EMBL" id="AAS12985.1"/>
    </source>
</evidence>
<gene>
    <name evidence="1" type="ordered locus">TDE_2468</name>
</gene>
<dbReference type="HOGENOM" id="CLU_2830002_0_0_12"/>
<dbReference type="EMBL" id="AE017226">
    <property type="protein sequence ID" value="AAS12985.1"/>
    <property type="molecule type" value="Genomic_DNA"/>
</dbReference>
<dbReference type="PaxDb" id="243275-TDE_2468"/>
<evidence type="ECO:0000313" key="2">
    <source>
        <dbReference type="Proteomes" id="UP000008212"/>
    </source>
</evidence>
<sequence>MGDNEFFKINLQKGYKDNFEGIKKKAAEKAKFAKGPSFLFPYYKPEVKLPRRYKLIYAFRSPITKV</sequence>
<protein>
    <submittedName>
        <fullName evidence="1">Uncharacterized protein</fullName>
    </submittedName>
</protein>
<dbReference type="KEGG" id="tde:TDE_2468"/>
<accession>Q73JR6</accession>